<feature type="compositionally biased region" description="Polar residues" evidence="1">
    <location>
        <begin position="248"/>
        <end position="285"/>
    </location>
</feature>
<dbReference type="EMBL" id="HE573019">
    <property type="protein sequence ID" value="CCC46895.1"/>
    <property type="molecule type" value="Genomic_DNA"/>
</dbReference>
<dbReference type="OMA" id="DILCETE"/>
<reference evidence="2" key="1">
    <citation type="journal article" date="2012" name="Proc. Natl. Acad. Sci. U.S.A.">
        <title>Antigenic diversity is generated by distinct evolutionary mechanisms in African trypanosome species.</title>
        <authorList>
            <person name="Jackson A.P."/>
            <person name="Berry A."/>
            <person name="Aslett M."/>
            <person name="Allison H.C."/>
            <person name="Burton P."/>
            <person name="Vavrova-Anderson J."/>
            <person name="Brown R."/>
            <person name="Browne H."/>
            <person name="Corton N."/>
            <person name="Hauser H."/>
            <person name="Gamble J."/>
            <person name="Gilderthorp R."/>
            <person name="Marcello L."/>
            <person name="McQuillan J."/>
            <person name="Otto T.D."/>
            <person name="Quail M.A."/>
            <person name="Sanders M.J."/>
            <person name="van Tonder A."/>
            <person name="Ginger M.L."/>
            <person name="Field M.C."/>
            <person name="Barry J.D."/>
            <person name="Hertz-Fowler C."/>
            <person name="Berriman M."/>
        </authorList>
    </citation>
    <scope>NUCLEOTIDE SEQUENCE</scope>
    <source>
        <strain evidence="2">Y486</strain>
    </source>
</reference>
<feature type="region of interest" description="Disordered" evidence="1">
    <location>
        <begin position="181"/>
        <end position="229"/>
    </location>
</feature>
<accession>G0TSG8</accession>
<evidence type="ECO:0000256" key="1">
    <source>
        <dbReference type="SAM" id="MobiDB-lite"/>
    </source>
</evidence>
<dbReference type="VEuPathDB" id="TriTrypDB:TvY486_0300870"/>
<name>G0TSG8_TRYVY</name>
<feature type="region of interest" description="Disordered" evidence="1">
    <location>
        <begin position="248"/>
        <end position="314"/>
    </location>
</feature>
<sequence>MELGGDAVGQGAKNEKQRNAYQLLALLIDMIHGDLIHEDEACGCVAVALATMYRKPLSQMLRNEPGISDSVKGAVHTYLMRQELRKTPGLLASTMAVHQFRRAAKVLGVQAPLKHIGEEVGQEVEKLASGFDEASFTRVQQLLADAVVVYMQMSLDDPKDKMASWPSVQQFAPQTIGAISAGKKRKRAEVEGKCERTTAPAAPEADEGEVPPGGQLSTPEATAGDDEDAVVPRRGTVARQQISAISAGATSLTEDCSSAEQETDDGSSSISKDSQDATATESEQPAVSKAEGGRKTIRFIDPAPTEQERREETRVASTLNDCTAPFTTDAVHVRSYFLCSATKRYEAMVNRGFFV</sequence>
<protein>
    <submittedName>
        <fullName evidence="2">Uncharacterized protein</fullName>
    </submittedName>
</protein>
<dbReference type="AlphaFoldDB" id="G0TSG8"/>
<gene>
    <name evidence="2" type="ORF">TVY486_0300870</name>
</gene>
<evidence type="ECO:0000313" key="2">
    <source>
        <dbReference type="EMBL" id="CCC46895.1"/>
    </source>
</evidence>
<organism evidence="2">
    <name type="scientific">Trypanosoma vivax (strain Y486)</name>
    <dbReference type="NCBI Taxonomy" id="1055687"/>
    <lineage>
        <taxon>Eukaryota</taxon>
        <taxon>Discoba</taxon>
        <taxon>Euglenozoa</taxon>
        <taxon>Kinetoplastea</taxon>
        <taxon>Metakinetoplastina</taxon>
        <taxon>Trypanosomatida</taxon>
        <taxon>Trypanosomatidae</taxon>
        <taxon>Trypanosoma</taxon>
        <taxon>Duttonella</taxon>
    </lineage>
</organism>
<proteinExistence type="predicted"/>